<dbReference type="Proteomes" id="UP000519126">
    <property type="component" value="Unassembled WGS sequence"/>
</dbReference>
<feature type="chain" id="PRO_5030914391" evidence="1">
    <location>
        <begin position="20"/>
        <end position="175"/>
    </location>
</feature>
<organism evidence="2 3">
    <name type="scientific">Pseudoalteromonas arctica</name>
    <dbReference type="NCBI Taxonomy" id="394751"/>
    <lineage>
        <taxon>Bacteria</taxon>
        <taxon>Pseudomonadati</taxon>
        <taxon>Pseudomonadota</taxon>
        <taxon>Gammaproteobacteria</taxon>
        <taxon>Alteromonadales</taxon>
        <taxon>Pseudoalteromonadaceae</taxon>
        <taxon>Pseudoalteromonas</taxon>
    </lineage>
</organism>
<dbReference type="RefSeq" id="WP_170071905.1">
    <property type="nucleotide sequence ID" value="NZ_JABBCX010000003.1"/>
</dbReference>
<dbReference type="SUPFAM" id="SSF81901">
    <property type="entry name" value="HCP-like"/>
    <property type="match status" value="1"/>
</dbReference>
<dbReference type="PROSITE" id="PS51257">
    <property type="entry name" value="PROKAR_LIPOPROTEIN"/>
    <property type="match status" value="1"/>
</dbReference>
<dbReference type="Gene3D" id="1.25.40.10">
    <property type="entry name" value="Tetratricopeptide repeat domain"/>
    <property type="match status" value="1"/>
</dbReference>
<protein>
    <submittedName>
        <fullName evidence="2">Sel1 repeat family protein</fullName>
    </submittedName>
</protein>
<accession>A0A7X9U7L8</accession>
<dbReference type="EMBL" id="JABBCX010000003">
    <property type="protein sequence ID" value="NMF48698.1"/>
    <property type="molecule type" value="Genomic_DNA"/>
</dbReference>
<dbReference type="InterPro" id="IPR011990">
    <property type="entry name" value="TPR-like_helical_dom_sf"/>
</dbReference>
<sequence>MKKFSVAAASMVFITLLGGCNSSSINLYSDTTMKKNEYNGIKAYRKGEFEAAFNYLKEPAGLGYKSAQYTLAFMFLKGQYLEQSTKLGMGWLGVAKEAGVENWTAQYDAFYSAASTQQKQLIDETVALYITQFGVKAQNMTCRRSTSPRRTFGEVKIDCTKHEGIVTEYDIQIIE</sequence>
<evidence type="ECO:0000256" key="1">
    <source>
        <dbReference type="SAM" id="SignalP"/>
    </source>
</evidence>
<comment type="caution">
    <text evidence="2">The sequence shown here is derived from an EMBL/GenBank/DDBJ whole genome shotgun (WGS) entry which is preliminary data.</text>
</comment>
<dbReference type="AlphaFoldDB" id="A0A7X9U7L8"/>
<gene>
    <name evidence="2" type="ORF">HHL01_10960</name>
</gene>
<evidence type="ECO:0000313" key="3">
    <source>
        <dbReference type="Proteomes" id="UP000519126"/>
    </source>
</evidence>
<name>A0A7X9U7L8_9GAMM</name>
<evidence type="ECO:0000313" key="2">
    <source>
        <dbReference type="EMBL" id="NMF48698.1"/>
    </source>
</evidence>
<reference evidence="2 3" key="1">
    <citation type="submission" date="2020-04" db="EMBL/GenBank/DDBJ databases">
        <title>Genome Sequencing and Assembley of Pseudoalteromonas artica.</title>
        <authorList>
            <person name="Akerly B."/>
            <person name="Cook G."/>
        </authorList>
    </citation>
    <scope>NUCLEOTIDE SEQUENCE [LARGE SCALE GENOMIC DNA]</scope>
    <source>
        <strain evidence="2 3">NEC-BIFX-0059</strain>
    </source>
</reference>
<keyword evidence="1" id="KW-0732">Signal</keyword>
<proteinExistence type="predicted"/>
<feature type="signal peptide" evidence="1">
    <location>
        <begin position="1"/>
        <end position="19"/>
    </location>
</feature>